<dbReference type="InterPro" id="IPR006603">
    <property type="entry name" value="PQ-loop_rpt"/>
</dbReference>
<feature type="transmembrane region" description="Helical" evidence="6">
    <location>
        <begin position="130"/>
        <end position="151"/>
    </location>
</feature>
<reference evidence="8 9" key="2">
    <citation type="submission" date="2024-05" db="EMBL/GenBank/DDBJ databases">
        <authorList>
            <person name="Chen Y."/>
            <person name="Shah S."/>
            <person name="Dougan E. K."/>
            <person name="Thang M."/>
            <person name="Chan C."/>
        </authorList>
    </citation>
    <scope>NUCLEOTIDE SEQUENCE [LARGE SCALE GENOMIC DNA]</scope>
</reference>
<dbReference type="EMBL" id="CAMXCT020000502">
    <property type="protein sequence ID" value="CAL1133015.1"/>
    <property type="molecule type" value="Genomic_DNA"/>
</dbReference>
<evidence type="ECO:0000256" key="3">
    <source>
        <dbReference type="ARBA" id="ARBA00022989"/>
    </source>
</evidence>
<comment type="caution">
    <text evidence="7">The sequence shown here is derived from an EMBL/GenBank/DDBJ whole genome shotgun (WGS) entry which is preliminary data.</text>
</comment>
<protein>
    <submittedName>
        <fullName evidence="8">Solute carrier family 40 protein</fullName>
    </submittedName>
</protein>
<dbReference type="GO" id="GO:0016020">
    <property type="term" value="C:membrane"/>
    <property type="evidence" value="ECO:0007669"/>
    <property type="project" value="UniProtKB-SubCell"/>
</dbReference>
<keyword evidence="2 6" id="KW-0812">Transmembrane</keyword>
<feature type="transmembrane region" description="Helical" evidence="6">
    <location>
        <begin position="40"/>
        <end position="59"/>
    </location>
</feature>
<dbReference type="Pfam" id="PF04193">
    <property type="entry name" value="PQ-loop"/>
    <property type="match status" value="1"/>
</dbReference>
<sequence length="255" mass="28039">MAPVWLQALCGGIGTLCFALMLVPQVVLNTRRRSTEGLSWGLVVPWHVAGILFVGVTLAHTQPSWFSALSMFMQVFCCGICEVQMYFFHRVEKGCRRRLLMTAAYTVLTVLSCLACAACYLFFITTGDQLDFILGELVPSILIGLGFFPEFHEFVSSMSIEGYSFGVTFFDVVGSAGNTALYFMREEEPWSERVSEASPFLTIIFMHLILLILAAWVVCHASGKPLKAPSSAPTSEESEASTEVDTAQSTPTVEV</sequence>
<dbReference type="AlphaFoldDB" id="A0A9P1FMB2"/>
<feature type="transmembrane region" description="Helical" evidence="6">
    <location>
        <begin position="6"/>
        <end position="28"/>
    </location>
</feature>
<accession>A0A9P1FMB2</accession>
<gene>
    <name evidence="7" type="ORF">C1SCF055_LOCUS7577</name>
</gene>
<feature type="transmembrane region" description="Helical" evidence="6">
    <location>
        <begin position="99"/>
        <end position="124"/>
    </location>
</feature>
<reference evidence="7" key="1">
    <citation type="submission" date="2022-10" db="EMBL/GenBank/DDBJ databases">
        <authorList>
            <person name="Chen Y."/>
            <person name="Dougan E. K."/>
            <person name="Chan C."/>
            <person name="Rhodes N."/>
            <person name="Thang M."/>
        </authorList>
    </citation>
    <scope>NUCLEOTIDE SEQUENCE</scope>
</reference>
<comment type="subcellular location">
    <subcellularLocation>
        <location evidence="1">Membrane</location>
        <topology evidence="1">Multi-pass membrane protein</topology>
    </subcellularLocation>
</comment>
<feature type="transmembrane region" description="Helical" evidence="6">
    <location>
        <begin position="65"/>
        <end position="87"/>
    </location>
</feature>
<evidence type="ECO:0000256" key="1">
    <source>
        <dbReference type="ARBA" id="ARBA00004141"/>
    </source>
</evidence>
<feature type="transmembrane region" description="Helical" evidence="6">
    <location>
        <begin position="163"/>
        <end position="185"/>
    </location>
</feature>
<evidence type="ECO:0000256" key="5">
    <source>
        <dbReference type="SAM" id="MobiDB-lite"/>
    </source>
</evidence>
<keyword evidence="9" id="KW-1185">Reference proteome</keyword>
<dbReference type="Gene3D" id="1.20.1280.290">
    <property type="match status" value="1"/>
</dbReference>
<feature type="region of interest" description="Disordered" evidence="5">
    <location>
        <begin position="225"/>
        <end position="255"/>
    </location>
</feature>
<keyword evidence="4 6" id="KW-0472">Membrane</keyword>
<evidence type="ECO:0000256" key="2">
    <source>
        <dbReference type="ARBA" id="ARBA00022692"/>
    </source>
</evidence>
<feature type="compositionally biased region" description="Polar residues" evidence="5">
    <location>
        <begin position="244"/>
        <end position="255"/>
    </location>
</feature>
<proteinExistence type="predicted"/>
<dbReference type="EMBL" id="CAMXCT010000502">
    <property type="protein sequence ID" value="CAI3979640.1"/>
    <property type="molecule type" value="Genomic_DNA"/>
</dbReference>
<evidence type="ECO:0000313" key="9">
    <source>
        <dbReference type="Proteomes" id="UP001152797"/>
    </source>
</evidence>
<name>A0A9P1FMB2_9DINO</name>
<keyword evidence="3 6" id="KW-1133">Transmembrane helix</keyword>
<evidence type="ECO:0000313" key="7">
    <source>
        <dbReference type="EMBL" id="CAI3979640.1"/>
    </source>
</evidence>
<feature type="transmembrane region" description="Helical" evidence="6">
    <location>
        <begin position="197"/>
        <end position="219"/>
    </location>
</feature>
<evidence type="ECO:0000256" key="6">
    <source>
        <dbReference type="SAM" id="Phobius"/>
    </source>
</evidence>
<evidence type="ECO:0000256" key="4">
    <source>
        <dbReference type="ARBA" id="ARBA00023136"/>
    </source>
</evidence>
<dbReference type="EMBL" id="CAMXCT030000502">
    <property type="protein sequence ID" value="CAL4766952.1"/>
    <property type="molecule type" value="Genomic_DNA"/>
</dbReference>
<dbReference type="OrthoDB" id="407617at2759"/>
<dbReference type="Proteomes" id="UP001152797">
    <property type="component" value="Unassembled WGS sequence"/>
</dbReference>
<evidence type="ECO:0000313" key="8">
    <source>
        <dbReference type="EMBL" id="CAL4766952.1"/>
    </source>
</evidence>
<organism evidence="7">
    <name type="scientific">Cladocopium goreaui</name>
    <dbReference type="NCBI Taxonomy" id="2562237"/>
    <lineage>
        <taxon>Eukaryota</taxon>
        <taxon>Sar</taxon>
        <taxon>Alveolata</taxon>
        <taxon>Dinophyceae</taxon>
        <taxon>Suessiales</taxon>
        <taxon>Symbiodiniaceae</taxon>
        <taxon>Cladocopium</taxon>
    </lineage>
</organism>